<feature type="chain" id="PRO_5004171650" description="Lipoprotein" evidence="1">
    <location>
        <begin position="24"/>
        <end position="109"/>
    </location>
</feature>
<organism evidence="2 3">
    <name type="scientific">Salipiger bermudensis (strain DSM 26914 / JCM 13377 / KCTC 12554 / HTCC2601)</name>
    <name type="common">Pelagibaca bermudensis</name>
    <dbReference type="NCBI Taxonomy" id="314265"/>
    <lineage>
        <taxon>Bacteria</taxon>
        <taxon>Pseudomonadati</taxon>
        <taxon>Pseudomonadota</taxon>
        <taxon>Alphaproteobacteria</taxon>
        <taxon>Rhodobacterales</taxon>
        <taxon>Roseobacteraceae</taxon>
        <taxon>Salipiger</taxon>
    </lineage>
</organism>
<dbReference type="STRING" id="314265.R2601_22726"/>
<reference evidence="2 3" key="1">
    <citation type="journal article" date="2010" name="J. Bacteriol.">
        <title>Genome sequences of Pelagibaca bermudensis HTCC2601T and Maritimibacter alkaliphilus HTCC2654T, the type strains of two marine Roseobacter genera.</title>
        <authorList>
            <person name="Thrash J.C."/>
            <person name="Cho J.C."/>
            <person name="Ferriera S."/>
            <person name="Johnson J."/>
            <person name="Vergin K.L."/>
            <person name="Giovannoni S.J."/>
        </authorList>
    </citation>
    <scope>NUCLEOTIDE SEQUENCE [LARGE SCALE GENOMIC DNA]</scope>
    <source>
        <strain evidence="3">DSM 26914 / JCM 13377 / KCTC 12554 / HTCC2601</strain>
    </source>
</reference>
<evidence type="ECO:0000313" key="3">
    <source>
        <dbReference type="Proteomes" id="UP000006230"/>
    </source>
</evidence>
<protein>
    <recommendedName>
        <fullName evidence="4">Lipoprotein</fullName>
    </recommendedName>
</protein>
<feature type="signal peptide" evidence="1">
    <location>
        <begin position="1"/>
        <end position="23"/>
    </location>
</feature>
<sequence>MRIIRKSAAIAAALALGALAGCAQDFLSAGNIEPGAEPGTYRWRTYGDIATPHDSDQAEELRLTALARLMRETPGCADGYRITDREALLRQVTVVGAEVHDIYYSIDCR</sequence>
<dbReference type="EMBL" id="AATQ01000032">
    <property type="protein sequence ID" value="EAU45050.1"/>
    <property type="molecule type" value="Genomic_DNA"/>
</dbReference>
<comment type="caution">
    <text evidence="2">The sequence shown here is derived from an EMBL/GenBank/DDBJ whole genome shotgun (WGS) entry which is preliminary data.</text>
</comment>
<proteinExistence type="predicted"/>
<dbReference type="RefSeq" id="WP_007799833.1">
    <property type="nucleotide sequence ID" value="NZ_DS022276.1"/>
</dbReference>
<accession>Q0FLP8</accession>
<keyword evidence="3" id="KW-1185">Reference proteome</keyword>
<gene>
    <name evidence="2" type="ORF">R2601_22726</name>
</gene>
<keyword evidence="1" id="KW-0732">Signal</keyword>
<dbReference type="HOGENOM" id="CLU_2344165_0_0_5"/>
<evidence type="ECO:0008006" key="4">
    <source>
        <dbReference type="Google" id="ProtNLM"/>
    </source>
</evidence>
<dbReference type="PROSITE" id="PS51257">
    <property type="entry name" value="PROKAR_LIPOPROTEIN"/>
    <property type="match status" value="1"/>
</dbReference>
<name>Q0FLP8_SALBH</name>
<evidence type="ECO:0000313" key="2">
    <source>
        <dbReference type="EMBL" id="EAU45050.1"/>
    </source>
</evidence>
<evidence type="ECO:0000256" key="1">
    <source>
        <dbReference type="SAM" id="SignalP"/>
    </source>
</evidence>
<dbReference type="AlphaFoldDB" id="Q0FLP8"/>
<dbReference type="Proteomes" id="UP000006230">
    <property type="component" value="Unassembled WGS sequence"/>
</dbReference>